<dbReference type="EMBL" id="JBHUHO010000030">
    <property type="protein sequence ID" value="MFD2116268.1"/>
    <property type="molecule type" value="Genomic_DNA"/>
</dbReference>
<gene>
    <name evidence="1" type="ORF">ACFSJH_11100</name>
</gene>
<proteinExistence type="predicted"/>
<name>A0ABW4YKT9_9BACL</name>
<dbReference type="Proteomes" id="UP001597362">
    <property type="component" value="Unassembled WGS sequence"/>
</dbReference>
<dbReference type="RefSeq" id="WP_377772272.1">
    <property type="nucleotide sequence ID" value="NZ_JBHUHO010000030.1"/>
</dbReference>
<evidence type="ECO:0000313" key="1">
    <source>
        <dbReference type="EMBL" id="MFD2116268.1"/>
    </source>
</evidence>
<comment type="caution">
    <text evidence="1">The sequence shown here is derived from an EMBL/GenBank/DDBJ whole genome shotgun (WGS) entry which is preliminary data.</text>
</comment>
<keyword evidence="2" id="KW-1185">Reference proteome</keyword>
<sequence length="68" mass="7962">MVTEQLLDQFRQSGETVRVIRDALEQNDVLGIVVAWDDTTVIIRRPNRRVVKLSRDYTYQAAEQERTV</sequence>
<organism evidence="1 2">
    <name type="scientific">Paenibacillus yanchengensis</name>
    <dbReference type="NCBI Taxonomy" id="2035833"/>
    <lineage>
        <taxon>Bacteria</taxon>
        <taxon>Bacillati</taxon>
        <taxon>Bacillota</taxon>
        <taxon>Bacilli</taxon>
        <taxon>Bacillales</taxon>
        <taxon>Paenibacillaceae</taxon>
        <taxon>Paenibacillus</taxon>
    </lineage>
</organism>
<evidence type="ECO:0000313" key="2">
    <source>
        <dbReference type="Proteomes" id="UP001597362"/>
    </source>
</evidence>
<evidence type="ECO:0008006" key="3">
    <source>
        <dbReference type="Google" id="ProtNLM"/>
    </source>
</evidence>
<accession>A0ABW4YKT9</accession>
<protein>
    <recommendedName>
        <fullName evidence="3">DUF2642 domain-containing protein</fullName>
    </recommendedName>
</protein>
<reference evidence="2" key="1">
    <citation type="journal article" date="2019" name="Int. J. Syst. Evol. Microbiol.">
        <title>The Global Catalogue of Microorganisms (GCM) 10K type strain sequencing project: providing services to taxonomists for standard genome sequencing and annotation.</title>
        <authorList>
            <consortium name="The Broad Institute Genomics Platform"/>
            <consortium name="The Broad Institute Genome Sequencing Center for Infectious Disease"/>
            <person name="Wu L."/>
            <person name="Ma J."/>
        </authorList>
    </citation>
    <scope>NUCLEOTIDE SEQUENCE [LARGE SCALE GENOMIC DNA]</scope>
    <source>
        <strain evidence="2">GH52</strain>
    </source>
</reference>